<dbReference type="Pfam" id="PF13338">
    <property type="entry name" value="AbiEi_4"/>
    <property type="match status" value="1"/>
</dbReference>
<evidence type="ECO:0000313" key="4">
    <source>
        <dbReference type="Proteomes" id="UP000011760"/>
    </source>
</evidence>
<feature type="compositionally biased region" description="Low complexity" evidence="1">
    <location>
        <begin position="352"/>
        <end position="362"/>
    </location>
</feature>
<dbReference type="AlphaFoldDB" id="M1UPA1"/>
<dbReference type="eggNOG" id="COG5340">
    <property type="taxonomic scope" value="Bacteria"/>
</dbReference>
<organism evidence="3 4">
    <name type="scientific">Corynebacterium callunae DSM 20147</name>
    <dbReference type="NCBI Taxonomy" id="1121353"/>
    <lineage>
        <taxon>Bacteria</taxon>
        <taxon>Bacillati</taxon>
        <taxon>Actinomycetota</taxon>
        <taxon>Actinomycetes</taxon>
        <taxon>Mycobacteriales</taxon>
        <taxon>Corynebacteriaceae</taxon>
        <taxon>Corynebacterium</taxon>
    </lineage>
</organism>
<dbReference type="InterPro" id="IPR025159">
    <property type="entry name" value="AbiEi_N"/>
</dbReference>
<reference evidence="3 4" key="1">
    <citation type="submission" date="2013-02" db="EMBL/GenBank/DDBJ databases">
        <title>The complete genome sequence of Corynebacterium callunae DSM 20147.</title>
        <authorList>
            <person name="Ruckert C."/>
            <person name="Albersmeier A."/>
            <person name="Kalinowski J."/>
        </authorList>
    </citation>
    <scope>NUCLEOTIDE SEQUENCE [LARGE SCALE GENOMIC DNA]</scope>
    <source>
        <strain evidence="3 4">DSM 20147</strain>
        <plasmid evidence="3 4">pCC2</plasmid>
    </source>
</reference>
<name>M1UPA1_9CORY</name>
<feature type="region of interest" description="Disordered" evidence="1">
    <location>
        <begin position="330"/>
        <end position="382"/>
    </location>
</feature>
<dbReference type="PATRIC" id="fig|1121353.3.peg.2743"/>
<dbReference type="Proteomes" id="UP000011760">
    <property type="component" value="Plasmid pCC2"/>
</dbReference>
<evidence type="ECO:0000313" key="3">
    <source>
        <dbReference type="EMBL" id="AGG68109.1"/>
    </source>
</evidence>
<protein>
    <recommendedName>
        <fullName evidence="2">AbiEi antitoxin N-terminal domain-containing protein</fullName>
    </recommendedName>
</protein>
<feature type="compositionally biased region" description="Basic and acidic residues" evidence="1">
    <location>
        <begin position="364"/>
        <end position="382"/>
    </location>
</feature>
<gene>
    <name evidence="3" type="ORF">H924_13600</name>
</gene>
<feature type="compositionally biased region" description="Basic and acidic residues" evidence="1">
    <location>
        <begin position="341"/>
        <end position="351"/>
    </location>
</feature>
<proteinExistence type="predicted"/>
<geneLocation type="plasmid" evidence="3 4">
    <name>pCC2</name>
</geneLocation>
<keyword evidence="3" id="KW-0614">Plasmid</keyword>
<keyword evidence="4" id="KW-1185">Reference proteome</keyword>
<evidence type="ECO:0000259" key="2">
    <source>
        <dbReference type="Pfam" id="PF13338"/>
    </source>
</evidence>
<accession>M1UPA1</accession>
<dbReference type="HOGENOM" id="CLU_061128_0_0_11"/>
<evidence type="ECO:0000256" key="1">
    <source>
        <dbReference type="SAM" id="MobiDB-lite"/>
    </source>
</evidence>
<dbReference type="KEGG" id="ccn:H924_13600"/>
<feature type="domain" description="AbiEi antitoxin N-terminal" evidence="2">
    <location>
        <begin position="12"/>
        <end position="59"/>
    </location>
</feature>
<sequence length="382" mass="41175">MIQVKQIEVLEILESAASDQWGIITTAQAQREGITRLQLGRLADKGVLTRVQRGIYLLPSSQYGLLADIRIAWVSLDAGQFPDERWEGEDAIIVSHESAALIHQLGDLIPKKMIFSSTARKQTSQDGIYIYNNRDISSRDISNVDGLPVASVELTVADLAKKKIEFNYLASVVVDALRKENIRLKDIAEYLNEAAHSYGFSSGRQLVLACQEEAEADDDREEKVDRYLSTQGWNLSTPDIANIVKGMGTVSASAQMANIIRNAGVISTPDIANIVKGMGTVSASAQMANIIRNAGVISTPDIANIVKGMGTVSASAQMANIAKGMGAAGISGNLDNSNTKQPKEKTKKTGKEPSSGSLPSPSEQVHKQPKITDSKNGKKEKP</sequence>
<dbReference type="EMBL" id="CP004356">
    <property type="protein sequence ID" value="AGG68109.1"/>
    <property type="molecule type" value="Genomic_DNA"/>
</dbReference>